<evidence type="ECO:0000313" key="2">
    <source>
        <dbReference type="EMBL" id="HGL41464.1"/>
    </source>
</evidence>
<accession>A0A7J3G6T6</accession>
<organism evidence="2">
    <name type="scientific">Caldiarchaeum subterraneum</name>
    <dbReference type="NCBI Taxonomy" id="311458"/>
    <lineage>
        <taxon>Archaea</taxon>
        <taxon>Nitrososphaerota</taxon>
        <taxon>Candidatus Caldarchaeales</taxon>
        <taxon>Candidatus Caldarchaeaceae</taxon>
        <taxon>Candidatus Caldarchaeum</taxon>
    </lineage>
</organism>
<comment type="caution">
    <text evidence="2">The sequence shown here is derived from an EMBL/GenBank/DDBJ whole genome shotgun (WGS) entry which is preliminary data.</text>
</comment>
<keyword evidence="1" id="KW-0472">Membrane</keyword>
<keyword evidence="1" id="KW-1133">Transmembrane helix</keyword>
<dbReference type="EMBL" id="DTCM01000087">
    <property type="protein sequence ID" value="HGL41464.1"/>
    <property type="molecule type" value="Genomic_DNA"/>
</dbReference>
<gene>
    <name evidence="2" type="ORF">ENU43_07385</name>
</gene>
<evidence type="ECO:0000256" key="1">
    <source>
        <dbReference type="SAM" id="Phobius"/>
    </source>
</evidence>
<reference evidence="2" key="1">
    <citation type="journal article" date="2020" name="mSystems">
        <title>Genome- and Community-Level Interaction Insights into Carbon Utilization and Element Cycling Functions of Hydrothermarchaeota in Hydrothermal Sediment.</title>
        <authorList>
            <person name="Zhou Z."/>
            <person name="Liu Y."/>
            <person name="Xu W."/>
            <person name="Pan J."/>
            <person name="Luo Z.H."/>
            <person name="Li M."/>
        </authorList>
    </citation>
    <scope>NUCLEOTIDE SEQUENCE [LARGE SCALE GENOMIC DNA]</scope>
    <source>
        <strain evidence="2">SpSt-669</strain>
    </source>
</reference>
<feature type="transmembrane region" description="Helical" evidence="1">
    <location>
        <begin position="149"/>
        <end position="169"/>
    </location>
</feature>
<proteinExistence type="predicted"/>
<protein>
    <submittedName>
        <fullName evidence="2">Uncharacterized protein</fullName>
    </submittedName>
</protein>
<keyword evidence="1" id="KW-0812">Transmembrane</keyword>
<dbReference type="AlphaFoldDB" id="A0A7J3G6T6"/>
<sequence>MKPLNLLLLSLALLALAAPLAMGDENTDGFNPTKVIVFFDRTQEAHFLWPYTFRILVVEDLVGSGGRCWKVFENGTSIMDTSVCRPVANTRLRIQYAEFRESVDVSTDESGVAETSWRIFSYPRATFIVRMETSHGDVVERVFSVESRLWTFVAVTSFSAMVSSMVYVLRRGVW</sequence>
<name>A0A7J3G6T6_CALS0</name>